<evidence type="ECO:0000259" key="10">
    <source>
        <dbReference type="PROSITE" id="PS50039"/>
    </source>
</evidence>
<dbReference type="SUPFAM" id="SSF46785">
    <property type="entry name" value="Winged helix' DNA-binding domain"/>
    <property type="match status" value="1"/>
</dbReference>
<dbReference type="FunFam" id="1.10.10.10:FF:001472">
    <property type="entry name" value="Forkhead domain protein 1"/>
    <property type="match status" value="1"/>
</dbReference>
<dbReference type="AlphaFoldDB" id="A0A8C3IBR9"/>
<keyword evidence="6 8" id="KW-0539">Nucleus</keyword>
<dbReference type="PANTHER" id="PTHR11829:SF411">
    <property type="entry name" value="FORKHEAD BOX PROTEIN L2"/>
    <property type="match status" value="1"/>
</dbReference>
<dbReference type="InterPro" id="IPR050211">
    <property type="entry name" value="FOX_domain-containing"/>
</dbReference>
<organism evidence="11 12">
    <name type="scientific">Chrysemys picta bellii</name>
    <name type="common">Western painted turtle</name>
    <name type="synonym">Emys bellii</name>
    <dbReference type="NCBI Taxonomy" id="8478"/>
    <lineage>
        <taxon>Eukaryota</taxon>
        <taxon>Metazoa</taxon>
        <taxon>Chordata</taxon>
        <taxon>Craniata</taxon>
        <taxon>Vertebrata</taxon>
        <taxon>Euteleostomi</taxon>
        <taxon>Archelosauria</taxon>
        <taxon>Testudinata</taxon>
        <taxon>Testudines</taxon>
        <taxon>Cryptodira</taxon>
        <taxon>Durocryptodira</taxon>
        <taxon>Testudinoidea</taxon>
        <taxon>Emydidae</taxon>
        <taxon>Chrysemys</taxon>
    </lineage>
</organism>
<dbReference type="InterPro" id="IPR036388">
    <property type="entry name" value="WH-like_DNA-bd_sf"/>
</dbReference>
<dbReference type="GeneTree" id="ENSGT00940000162251"/>
<proteinExistence type="predicted"/>
<evidence type="ECO:0000313" key="11">
    <source>
        <dbReference type="Ensembl" id="ENSCPBP00000031467.1"/>
    </source>
</evidence>
<dbReference type="Proteomes" id="UP000694380">
    <property type="component" value="Chromosome 24"/>
</dbReference>
<evidence type="ECO:0000256" key="1">
    <source>
        <dbReference type="ARBA" id="ARBA00004123"/>
    </source>
</evidence>
<evidence type="ECO:0000256" key="4">
    <source>
        <dbReference type="ARBA" id="ARBA00022843"/>
    </source>
</evidence>
<dbReference type="Pfam" id="PF00250">
    <property type="entry name" value="Forkhead"/>
    <property type="match status" value="1"/>
</dbReference>
<protein>
    <recommendedName>
        <fullName evidence="7">Forkhead box protein L2</fullName>
    </recommendedName>
</protein>
<comment type="subcellular location">
    <subcellularLocation>
        <location evidence="1 8">Nucleus</location>
    </subcellularLocation>
</comment>
<reference evidence="11" key="3">
    <citation type="submission" date="2025-09" db="UniProtKB">
        <authorList>
            <consortium name="Ensembl"/>
        </authorList>
    </citation>
    <scope>IDENTIFICATION</scope>
</reference>
<dbReference type="InterPro" id="IPR018122">
    <property type="entry name" value="TF_fork_head_CS_1"/>
</dbReference>
<evidence type="ECO:0000256" key="3">
    <source>
        <dbReference type="ARBA" id="ARBA00022782"/>
    </source>
</evidence>
<dbReference type="GO" id="GO:0009653">
    <property type="term" value="P:anatomical structure morphogenesis"/>
    <property type="evidence" value="ECO:0007669"/>
    <property type="project" value="TreeGrafter"/>
</dbReference>
<evidence type="ECO:0000313" key="12">
    <source>
        <dbReference type="Proteomes" id="UP000694380"/>
    </source>
</evidence>
<evidence type="ECO:0000256" key="9">
    <source>
        <dbReference type="SAM" id="MobiDB-lite"/>
    </source>
</evidence>
<dbReference type="GO" id="GO:0030154">
    <property type="term" value="P:cell differentiation"/>
    <property type="evidence" value="ECO:0007669"/>
    <property type="project" value="UniProtKB-KW"/>
</dbReference>
<dbReference type="PROSITE" id="PS50039">
    <property type="entry name" value="FORK_HEAD_3"/>
    <property type="match status" value="1"/>
</dbReference>
<evidence type="ECO:0000256" key="6">
    <source>
        <dbReference type="ARBA" id="ARBA00023242"/>
    </source>
</evidence>
<reference evidence="11" key="2">
    <citation type="submission" date="2025-08" db="UniProtKB">
        <authorList>
            <consortium name="Ensembl"/>
        </authorList>
    </citation>
    <scope>IDENTIFICATION</scope>
</reference>
<dbReference type="PANTHER" id="PTHR11829">
    <property type="entry name" value="FORKHEAD BOX PROTEIN"/>
    <property type="match status" value="1"/>
</dbReference>
<dbReference type="GO" id="GO:0000981">
    <property type="term" value="F:DNA-binding transcription factor activity, RNA polymerase II-specific"/>
    <property type="evidence" value="ECO:0007669"/>
    <property type="project" value="TreeGrafter"/>
</dbReference>
<keyword evidence="12" id="KW-1185">Reference proteome</keyword>
<dbReference type="Gene3D" id="1.10.10.10">
    <property type="entry name" value="Winged helix-like DNA-binding domain superfamily/Winged helix DNA-binding domain"/>
    <property type="match status" value="1"/>
</dbReference>
<keyword evidence="4" id="KW-0832">Ubl conjugation</keyword>
<dbReference type="Ensembl" id="ENSCPBT00000037021.1">
    <property type="protein sequence ID" value="ENSCPBP00000031467.1"/>
    <property type="gene ID" value="ENSCPBG00000022082.1"/>
</dbReference>
<keyword evidence="3" id="KW-0221">Differentiation</keyword>
<dbReference type="SMART" id="SM00339">
    <property type="entry name" value="FH"/>
    <property type="match status" value="1"/>
</dbReference>
<feature type="compositionally biased region" description="Basic residues" evidence="9">
    <location>
        <begin position="1"/>
        <end position="17"/>
    </location>
</feature>
<keyword evidence="2" id="KW-1017">Isopeptide bond</keyword>
<evidence type="ECO:0000256" key="2">
    <source>
        <dbReference type="ARBA" id="ARBA00022499"/>
    </source>
</evidence>
<dbReference type="OMA" id="PPELPFM"/>
<dbReference type="PRINTS" id="PR00053">
    <property type="entry name" value="FORKHEAD"/>
</dbReference>
<name>A0A8C3IBR9_CHRPI</name>
<dbReference type="InterPro" id="IPR001766">
    <property type="entry name" value="Fork_head_dom"/>
</dbReference>
<feature type="domain" description="Fork-head" evidence="10">
    <location>
        <begin position="44"/>
        <end position="138"/>
    </location>
</feature>
<evidence type="ECO:0000256" key="7">
    <source>
        <dbReference type="ARBA" id="ARBA00034872"/>
    </source>
</evidence>
<dbReference type="PROSITE" id="PS00657">
    <property type="entry name" value="FORK_HEAD_1"/>
    <property type="match status" value="1"/>
</dbReference>
<dbReference type="PROSITE" id="PS00658">
    <property type="entry name" value="FORK_HEAD_2"/>
    <property type="match status" value="1"/>
</dbReference>
<feature type="DNA-binding region" description="Fork-head" evidence="8">
    <location>
        <begin position="44"/>
        <end position="138"/>
    </location>
</feature>
<keyword evidence="5 8" id="KW-0238">DNA-binding</keyword>
<dbReference type="GO" id="GO:0000978">
    <property type="term" value="F:RNA polymerase II cis-regulatory region sequence-specific DNA binding"/>
    <property type="evidence" value="ECO:0007669"/>
    <property type="project" value="TreeGrafter"/>
</dbReference>
<reference evidence="11" key="1">
    <citation type="journal article" date="2015" name="Genome Biol. Evol.">
        <title>Physical Mapping and Refinement of the Painted Turtle Genome (Chrysemys picta) Inform Amniote Genome Evolution and Challenge Turtle-Bird Chromosomal Conservation.</title>
        <authorList>
            <person name="Badenhorst D."/>
            <person name="Hillier L.W."/>
            <person name="Literman R."/>
            <person name="Montiel E.E."/>
            <person name="Radhakrishnan S."/>
            <person name="Shen Y."/>
            <person name="Minx P."/>
            <person name="Janes D.E."/>
            <person name="Warren W.C."/>
            <person name="Edwards S.V."/>
            <person name="Valenzuela N."/>
        </authorList>
    </citation>
    <scope>NUCLEOTIDE SEQUENCE [LARGE SCALE GENOMIC DNA]</scope>
</reference>
<dbReference type="InterPro" id="IPR030456">
    <property type="entry name" value="TF_fork_head_CS_2"/>
</dbReference>
<dbReference type="GO" id="GO:0005634">
    <property type="term" value="C:nucleus"/>
    <property type="evidence" value="ECO:0007669"/>
    <property type="project" value="UniProtKB-SubCell"/>
</dbReference>
<evidence type="ECO:0000256" key="8">
    <source>
        <dbReference type="PROSITE-ProRule" id="PRU00089"/>
    </source>
</evidence>
<sequence length="257" mass="28155">ARSSGRRGAPRAGHKCRQGAGRRQEPERGSGAGEAAPEPAAPQKPPYSYVALIAMAIRESPEQRLPLSGIYRYIVGRFPYYRLGQKGWQNSIRHNLSLNACFLKVPRERGAERKGSYWTLDPAFHDMFQQGNYRRRRRVKRPQRAPLGGPGPAPACLTCQELPYHLPHQSPPAAYLVGSAWASPGQAPPSCPPCTVPLSGYGPYPRLLLPGGVAHQQLSPATGGAGCPYQQPPELPFMRYWGEQERPYGALPAGIDL</sequence>
<evidence type="ECO:0000256" key="5">
    <source>
        <dbReference type="ARBA" id="ARBA00023125"/>
    </source>
</evidence>
<accession>A0A8C3IBR9</accession>
<dbReference type="InterPro" id="IPR036390">
    <property type="entry name" value="WH_DNA-bd_sf"/>
</dbReference>
<feature type="region of interest" description="Disordered" evidence="9">
    <location>
        <begin position="1"/>
        <end position="43"/>
    </location>
</feature>